<dbReference type="EMBL" id="CP022743">
    <property type="protein sequence ID" value="ASU34286.1"/>
    <property type="molecule type" value="Genomic_DNA"/>
</dbReference>
<dbReference type="Pfam" id="PF13585">
    <property type="entry name" value="CHU_C"/>
    <property type="match status" value="1"/>
</dbReference>
<keyword evidence="1" id="KW-0732">Signal</keyword>
<dbReference type="OrthoDB" id="789014at2"/>
<feature type="domain" description="Fibronectin type-III" evidence="2">
    <location>
        <begin position="355"/>
        <end position="459"/>
    </location>
</feature>
<dbReference type="SUPFAM" id="SSF101898">
    <property type="entry name" value="NHL repeat"/>
    <property type="match status" value="1"/>
</dbReference>
<feature type="signal peptide" evidence="1">
    <location>
        <begin position="1"/>
        <end position="27"/>
    </location>
</feature>
<reference evidence="3 4" key="1">
    <citation type="submission" date="2017-08" db="EMBL/GenBank/DDBJ databases">
        <title>Complete genome sequence of Mucilaginibacter sp. strain BJC16-A31.</title>
        <authorList>
            <consortium name="Henan University of Science and Technology"/>
            <person name="You X."/>
        </authorList>
    </citation>
    <scope>NUCLEOTIDE SEQUENCE [LARGE SCALE GENOMIC DNA]</scope>
    <source>
        <strain evidence="3 4">BJC16-A31</strain>
    </source>
</reference>
<dbReference type="Pfam" id="PF12733">
    <property type="entry name" value="Cadherin-like"/>
    <property type="match status" value="5"/>
</dbReference>
<dbReference type="Proteomes" id="UP000215002">
    <property type="component" value="Chromosome"/>
</dbReference>
<dbReference type="RefSeq" id="WP_094570656.1">
    <property type="nucleotide sequence ID" value="NZ_CP022743.1"/>
</dbReference>
<dbReference type="KEGG" id="muc:MuYL_2399"/>
<evidence type="ECO:0000313" key="3">
    <source>
        <dbReference type="EMBL" id="ASU34286.1"/>
    </source>
</evidence>
<dbReference type="InterPro" id="IPR025883">
    <property type="entry name" value="Cadherin-like_domain"/>
</dbReference>
<organism evidence="3 4">
    <name type="scientific">Mucilaginibacter xinganensis</name>
    <dbReference type="NCBI Taxonomy" id="1234841"/>
    <lineage>
        <taxon>Bacteria</taxon>
        <taxon>Pseudomonadati</taxon>
        <taxon>Bacteroidota</taxon>
        <taxon>Sphingobacteriia</taxon>
        <taxon>Sphingobacteriales</taxon>
        <taxon>Sphingobacteriaceae</taxon>
        <taxon>Mucilaginibacter</taxon>
    </lineage>
</organism>
<evidence type="ECO:0000313" key="4">
    <source>
        <dbReference type="Proteomes" id="UP000215002"/>
    </source>
</evidence>
<evidence type="ECO:0000256" key="1">
    <source>
        <dbReference type="SAM" id="SignalP"/>
    </source>
</evidence>
<protein>
    <submittedName>
        <fullName evidence="3">Serine/threonine-protein kinase PknD</fullName>
    </submittedName>
</protein>
<name>A0A223NWU0_9SPHI</name>
<dbReference type="SUPFAM" id="SSF63829">
    <property type="entry name" value="Calcium-dependent phosphotriesterase"/>
    <property type="match status" value="1"/>
</dbReference>
<keyword evidence="3" id="KW-0808">Transferase</keyword>
<dbReference type="Gene3D" id="2.40.10.500">
    <property type="match status" value="2"/>
</dbReference>
<feature type="chain" id="PRO_5012668705" evidence="1">
    <location>
        <begin position="28"/>
        <end position="1404"/>
    </location>
</feature>
<dbReference type="GO" id="GO:0016301">
    <property type="term" value="F:kinase activity"/>
    <property type="evidence" value="ECO:0007669"/>
    <property type="project" value="UniProtKB-KW"/>
</dbReference>
<accession>A0A223NWU0</accession>
<dbReference type="InterPro" id="IPR003961">
    <property type="entry name" value="FN3_dom"/>
</dbReference>
<dbReference type="SMART" id="SM00060">
    <property type="entry name" value="FN3"/>
    <property type="match status" value="1"/>
</dbReference>
<keyword evidence="3" id="KW-0418">Kinase</keyword>
<keyword evidence="4" id="KW-1185">Reference proteome</keyword>
<sequence length="1404" mass="142606">MKKIFTKVYYAAAVIILFLGATLSVNAQYTAKTLAANVWSSAVAKDGSGNVYVVEAITKNGFNDYAKVLKYTNGTGSPATIYTGNAIPFSNADGQTDDYAFGLAVTSNGDVYVTTTTNYTGTPAFYGNIIKLTNNSGTYAASTFFTGTADLAGFTSLAVDASDNLYCLRYHASSSAGPSGSYEVVEFPASGGVPSTSGATVIYNQLYLNALSSADGYSNITGLAIDPSGNIYVADAFDITSPATDGGHVYKLTKSGNTYTPSTFTTGKRTRALATDAAGNVYATNGTSAGSAYSLVEYAGGSNASPLTLYTNFGTDGNFYPFGIAALSSNNIFVADGSEGGGIDGSLVQLFGPASTAATGVSFSSIGATTATATWSANGNGTSRVAFIANASTGSPAPVNSTTYTANVNFGSGTQIASTGWYCIYNGTGSPANVNLTGLTAGQTYRVMVLEYNGVAGAENYLQTTGTNNPNNFTAQSPVAITSLARAGATPTNASSVSYTATFAGSITGLTASNFSLTTTGVSGASIGTVTGSGTTWTIPVSTGTGDGTIQLNLANATGVSPGITTSLPFAGEVYTIDKTPATLTSGSYFSNNGNSSQYAKVGDNITLSIGYNEVLQSLTMTIGGHAVSVTPSNGNKNWTGVYTETSGDTEGNVPWTLSATDLAGNIRNYSNTDFGTVLIFDKTPPAINIGAPTPAIAGNGAGNPVTYAVTYSDANFNYSTLSTGDITLNATGTATGTVSLSGSGQSYTVTVSNITGLGTLGISIAAGTAADIPGNISVAAGPSGTFNVVSADATLANLSTTAPGGFTPAFDAATTSYTAAVPNNTTTTTVTPTSTDAAATIQVRVNGGSYAAVSNGAASGALALNVGSNPIDVLVTAEDGATTKTYTITVTRAPSINALLSSLTFNPYLKAVTVSGPDYRDYISSVANSVSSITVKPVTQDPTATVTVNGTTVSSGTSSTPIALNIGANVITTVVTAQDGVTQNTYSITVTRQGDALLSSLKFSPPLTITPVSGPYFKNYVGSLNSSVSSVQVMPIAEDPTSTIKVNGVTVASGATSDPVALNMGANTINTVVTAADGVTTKTYSIVITRTYSTLLTSLKFNPYIKAVTVSGTNYKDYTANVSNAVSSVTVTPVAQDPSATITVNGTTVASGTASASIPLNVGDNTITTIVTAPDASGTRTYSIVITRGVNALLSSLTFSPRITTTTVSGPDYRDYTATVNNTVSSVTVTPVTQDATSTVTVNGTPVTSGTASSAISLNEGDNTITTVVTAKDNTTTNTYSTVITRLAPPVVASTYDATLVAVAPVRTPDIQVHQNVSPNGDGNGDVLKIDGITAYPENTLQIMSRSGALVYEAKGYDNATKAFDGHASTNGKLQEPGTYFYSLDYKVGKDVVHKTGFIVLKY</sequence>
<evidence type="ECO:0000259" key="2">
    <source>
        <dbReference type="SMART" id="SM00060"/>
    </source>
</evidence>
<proteinExistence type="predicted"/>
<gene>
    <name evidence="3" type="ORF">MuYL_2399</name>
</gene>